<dbReference type="Gene3D" id="3.30.450.20">
    <property type="entry name" value="PAS domain"/>
    <property type="match status" value="1"/>
</dbReference>
<keyword evidence="3" id="KW-0597">Phosphoprotein</keyword>
<dbReference type="Pfam" id="PF02518">
    <property type="entry name" value="HATPase_c"/>
    <property type="match status" value="1"/>
</dbReference>
<evidence type="ECO:0000256" key="8">
    <source>
        <dbReference type="ARBA" id="ARBA00023012"/>
    </source>
</evidence>
<dbReference type="SMART" id="SM00387">
    <property type="entry name" value="HATPase_c"/>
    <property type="match status" value="1"/>
</dbReference>
<keyword evidence="6" id="KW-0418">Kinase</keyword>
<proteinExistence type="predicted"/>
<protein>
    <recommendedName>
        <fullName evidence="2">histidine kinase</fullName>
        <ecNumber evidence="2">2.7.13.3</ecNumber>
    </recommendedName>
</protein>
<dbReference type="Proteomes" id="UP001596170">
    <property type="component" value="Unassembled WGS sequence"/>
</dbReference>
<feature type="domain" description="Histidine kinase" evidence="9">
    <location>
        <begin position="261"/>
        <end position="468"/>
    </location>
</feature>
<keyword evidence="7 11" id="KW-0067">ATP-binding</keyword>
<feature type="domain" description="PAS" evidence="10">
    <location>
        <begin position="126"/>
        <end position="198"/>
    </location>
</feature>
<gene>
    <name evidence="11" type="ORF">ACFPYN_01595</name>
</gene>
<reference evidence="12" key="1">
    <citation type="journal article" date="2019" name="Int. J. Syst. Evol. Microbiol.">
        <title>The Global Catalogue of Microorganisms (GCM) 10K type strain sequencing project: providing services to taxonomists for standard genome sequencing and annotation.</title>
        <authorList>
            <consortium name="The Broad Institute Genomics Platform"/>
            <consortium name="The Broad Institute Genome Sequencing Center for Infectious Disease"/>
            <person name="Wu L."/>
            <person name="Ma J."/>
        </authorList>
    </citation>
    <scope>NUCLEOTIDE SEQUENCE [LARGE SCALE GENOMIC DNA]</scope>
    <source>
        <strain evidence="12">CCUG 54527</strain>
    </source>
</reference>
<keyword evidence="12" id="KW-1185">Reference proteome</keyword>
<keyword evidence="4" id="KW-0808">Transferase</keyword>
<dbReference type="InterPro" id="IPR036890">
    <property type="entry name" value="HATPase_C_sf"/>
</dbReference>
<dbReference type="SMART" id="SM00091">
    <property type="entry name" value="PAS"/>
    <property type="match status" value="1"/>
</dbReference>
<dbReference type="CDD" id="cd00130">
    <property type="entry name" value="PAS"/>
    <property type="match status" value="1"/>
</dbReference>
<dbReference type="InterPro" id="IPR005467">
    <property type="entry name" value="His_kinase_dom"/>
</dbReference>
<evidence type="ECO:0000259" key="9">
    <source>
        <dbReference type="PROSITE" id="PS50109"/>
    </source>
</evidence>
<dbReference type="InterPro" id="IPR003594">
    <property type="entry name" value="HATPase_dom"/>
</dbReference>
<dbReference type="SUPFAM" id="SSF55785">
    <property type="entry name" value="PYP-like sensor domain (PAS domain)"/>
    <property type="match status" value="1"/>
</dbReference>
<evidence type="ECO:0000256" key="5">
    <source>
        <dbReference type="ARBA" id="ARBA00022741"/>
    </source>
</evidence>
<name>A0ABW1L1U2_9BACL</name>
<dbReference type="SMART" id="SM00388">
    <property type="entry name" value="HisKA"/>
    <property type="match status" value="1"/>
</dbReference>
<dbReference type="CDD" id="cd00082">
    <property type="entry name" value="HisKA"/>
    <property type="match status" value="1"/>
</dbReference>
<dbReference type="Gene3D" id="1.10.287.130">
    <property type="match status" value="1"/>
</dbReference>
<dbReference type="SUPFAM" id="SSF55874">
    <property type="entry name" value="ATPase domain of HSP90 chaperone/DNA topoisomerase II/histidine kinase"/>
    <property type="match status" value="1"/>
</dbReference>
<dbReference type="PANTHER" id="PTHR43065">
    <property type="entry name" value="SENSOR HISTIDINE KINASE"/>
    <property type="match status" value="1"/>
</dbReference>
<dbReference type="Pfam" id="PF13426">
    <property type="entry name" value="PAS_9"/>
    <property type="match status" value="1"/>
</dbReference>
<evidence type="ECO:0000256" key="6">
    <source>
        <dbReference type="ARBA" id="ARBA00022777"/>
    </source>
</evidence>
<dbReference type="InterPro" id="IPR003661">
    <property type="entry name" value="HisK_dim/P_dom"/>
</dbReference>
<evidence type="ECO:0000313" key="11">
    <source>
        <dbReference type="EMBL" id="MFC6038135.1"/>
    </source>
</evidence>
<dbReference type="Pfam" id="PF00512">
    <property type="entry name" value="HisKA"/>
    <property type="match status" value="1"/>
</dbReference>
<dbReference type="EC" id="2.7.13.3" evidence="2"/>
<dbReference type="InterPro" id="IPR036097">
    <property type="entry name" value="HisK_dim/P_sf"/>
</dbReference>
<dbReference type="RefSeq" id="WP_377732137.1">
    <property type="nucleotide sequence ID" value="NZ_JBHSRI010000002.1"/>
</dbReference>
<dbReference type="InterPro" id="IPR035965">
    <property type="entry name" value="PAS-like_dom_sf"/>
</dbReference>
<dbReference type="PANTHER" id="PTHR43065:SF10">
    <property type="entry name" value="PEROXIDE STRESS-ACTIVATED HISTIDINE KINASE MAK3"/>
    <property type="match status" value="1"/>
</dbReference>
<evidence type="ECO:0000256" key="1">
    <source>
        <dbReference type="ARBA" id="ARBA00000085"/>
    </source>
</evidence>
<organism evidence="11 12">
    <name type="scientific">Paenisporosarcina macmurdoensis</name>
    <dbReference type="NCBI Taxonomy" id="212659"/>
    <lineage>
        <taxon>Bacteria</taxon>
        <taxon>Bacillati</taxon>
        <taxon>Bacillota</taxon>
        <taxon>Bacilli</taxon>
        <taxon>Bacillales</taxon>
        <taxon>Caryophanaceae</taxon>
        <taxon>Paenisporosarcina</taxon>
    </lineage>
</organism>
<dbReference type="PROSITE" id="PS50112">
    <property type="entry name" value="PAS"/>
    <property type="match status" value="1"/>
</dbReference>
<evidence type="ECO:0000259" key="10">
    <source>
        <dbReference type="PROSITE" id="PS50112"/>
    </source>
</evidence>
<evidence type="ECO:0000256" key="2">
    <source>
        <dbReference type="ARBA" id="ARBA00012438"/>
    </source>
</evidence>
<dbReference type="InterPro" id="IPR000014">
    <property type="entry name" value="PAS"/>
</dbReference>
<dbReference type="PROSITE" id="PS50109">
    <property type="entry name" value="HIS_KIN"/>
    <property type="match status" value="1"/>
</dbReference>
<keyword evidence="5" id="KW-0547">Nucleotide-binding</keyword>
<dbReference type="PRINTS" id="PR00344">
    <property type="entry name" value="BCTRLSENSOR"/>
</dbReference>
<sequence>MSDLFGHKITEIFDFLFWDDEDSVIIFESGKEIIKMNPMARELFLDHEINGLTKKMDKLSKEIWNNFLVDTTISNLATCQITLTDPHECNMLFDIEGCYNHSTFQYIIRFKQVQEKVTISSKSLDGLRMYESLFKFAPHGLVLTTIDGTIIKANRMVETLFDMSADELIGKNSNLIYQLLPDSQYDFSQFFKEVLSKGSAKMISSKGDSTGDVKFYQFNSIYNKTIDMYVTVIRDETEKIQLKKQVEHNGSLSTLGQLTASIAHEIRNPMTSLKGFTQLLTHQVTEEGNQYLEIISSELNRMESILNEFLVLSKPSERSFRFISLSSLITQVVEFMYPQGIIQNIELEFVSYDKESDSVLGDAYELKKVFMNIFKNAIEVMPNGGKVTITQTLIDDKQVRVSVSDQGGGMTSDQMHKIFLPFYTSKEFGTGLGLAHAVQTIEGHGGSIEVESELSQGTTFHLFLPIYHLDAMKEKTIHDQSHTKPYREVIPSN</sequence>
<evidence type="ECO:0000256" key="4">
    <source>
        <dbReference type="ARBA" id="ARBA00022679"/>
    </source>
</evidence>
<dbReference type="EMBL" id="JBHSRI010000002">
    <property type="protein sequence ID" value="MFC6038135.1"/>
    <property type="molecule type" value="Genomic_DNA"/>
</dbReference>
<evidence type="ECO:0000313" key="12">
    <source>
        <dbReference type="Proteomes" id="UP001596170"/>
    </source>
</evidence>
<dbReference type="Gene3D" id="3.30.565.10">
    <property type="entry name" value="Histidine kinase-like ATPase, C-terminal domain"/>
    <property type="match status" value="1"/>
</dbReference>
<dbReference type="GO" id="GO:0005524">
    <property type="term" value="F:ATP binding"/>
    <property type="evidence" value="ECO:0007669"/>
    <property type="project" value="UniProtKB-KW"/>
</dbReference>
<comment type="caution">
    <text evidence="11">The sequence shown here is derived from an EMBL/GenBank/DDBJ whole genome shotgun (WGS) entry which is preliminary data.</text>
</comment>
<dbReference type="InterPro" id="IPR004358">
    <property type="entry name" value="Sig_transdc_His_kin-like_C"/>
</dbReference>
<keyword evidence="8" id="KW-0902">Two-component regulatory system</keyword>
<dbReference type="NCBIfam" id="TIGR00229">
    <property type="entry name" value="sensory_box"/>
    <property type="match status" value="1"/>
</dbReference>
<evidence type="ECO:0000256" key="7">
    <source>
        <dbReference type="ARBA" id="ARBA00022840"/>
    </source>
</evidence>
<comment type="catalytic activity">
    <reaction evidence="1">
        <text>ATP + protein L-histidine = ADP + protein N-phospho-L-histidine.</text>
        <dbReference type="EC" id="2.7.13.3"/>
    </reaction>
</comment>
<dbReference type="SUPFAM" id="SSF47384">
    <property type="entry name" value="Homodimeric domain of signal transducing histidine kinase"/>
    <property type="match status" value="1"/>
</dbReference>
<dbReference type="CDD" id="cd00075">
    <property type="entry name" value="HATPase"/>
    <property type="match status" value="1"/>
</dbReference>
<accession>A0ABW1L1U2</accession>
<evidence type="ECO:0000256" key="3">
    <source>
        <dbReference type="ARBA" id="ARBA00022553"/>
    </source>
</evidence>